<name>A0ABS8Y7X5_DATST</name>
<protein>
    <submittedName>
        <fullName evidence="2">Uncharacterized protein</fullName>
    </submittedName>
</protein>
<organism evidence="2 3">
    <name type="scientific">Datura stramonium</name>
    <name type="common">Jimsonweed</name>
    <name type="synonym">Common thornapple</name>
    <dbReference type="NCBI Taxonomy" id="4076"/>
    <lineage>
        <taxon>Eukaryota</taxon>
        <taxon>Viridiplantae</taxon>
        <taxon>Streptophyta</taxon>
        <taxon>Embryophyta</taxon>
        <taxon>Tracheophyta</taxon>
        <taxon>Spermatophyta</taxon>
        <taxon>Magnoliopsida</taxon>
        <taxon>eudicotyledons</taxon>
        <taxon>Gunneridae</taxon>
        <taxon>Pentapetalae</taxon>
        <taxon>asterids</taxon>
        <taxon>lamiids</taxon>
        <taxon>Solanales</taxon>
        <taxon>Solanaceae</taxon>
        <taxon>Solanoideae</taxon>
        <taxon>Datureae</taxon>
        <taxon>Datura</taxon>
    </lineage>
</organism>
<sequence length="120" mass="13007">MAYRCRLGSLENSHLLPSPASVLKRPQKPQNSNCFFISDEAISATSTARRRPPLAPPPPFSSSDHRTPAGPSDFNSDNAPHPYTVSLLSFLSPLLTPPPTDAIPSYPRTKVSVQKTPKKG</sequence>
<accession>A0ABS8Y7X5</accession>
<reference evidence="2 3" key="1">
    <citation type="journal article" date="2021" name="BMC Genomics">
        <title>Datura genome reveals duplications of psychoactive alkaloid biosynthetic genes and high mutation rate following tissue culture.</title>
        <authorList>
            <person name="Rajewski A."/>
            <person name="Carter-House D."/>
            <person name="Stajich J."/>
            <person name="Litt A."/>
        </authorList>
    </citation>
    <scope>NUCLEOTIDE SEQUENCE [LARGE SCALE GENOMIC DNA]</scope>
    <source>
        <strain evidence="2">AR-01</strain>
    </source>
</reference>
<feature type="compositionally biased region" description="Polar residues" evidence="1">
    <location>
        <begin position="111"/>
        <end position="120"/>
    </location>
</feature>
<keyword evidence="3" id="KW-1185">Reference proteome</keyword>
<evidence type="ECO:0000256" key="1">
    <source>
        <dbReference type="SAM" id="MobiDB-lite"/>
    </source>
</evidence>
<gene>
    <name evidence="2" type="ORF">HAX54_025943</name>
</gene>
<feature type="region of interest" description="Disordered" evidence="1">
    <location>
        <begin position="97"/>
        <end position="120"/>
    </location>
</feature>
<dbReference type="Proteomes" id="UP000823775">
    <property type="component" value="Unassembled WGS sequence"/>
</dbReference>
<proteinExistence type="predicted"/>
<evidence type="ECO:0000313" key="2">
    <source>
        <dbReference type="EMBL" id="MCE5166763.1"/>
    </source>
</evidence>
<feature type="region of interest" description="Disordered" evidence="1">
    <location>
        <begin position="45"/>
        <end position="80"/>
    </location>
</feature>
<dbReference type="EMBL" id="JACEIK010031522">
    <property type="protein sequence ID" value="MCE5166763.1"/>
    <property type="molecule type" value="Genomic_DNA"/>
</dbReference>
<evidence type="ECO:0000313" key="3">
    <source>
        <dbReference type="Proteomes" id="UP000823775"/>
    </source>
</evidence>
<comment type="caution">
    <text evidence="2">The sequence shown here is derived from an EMBL/GenBank/DDBJ whole genome shotgun (WGS) entry which is preliminary data.</text>
</comment>